<reference evidence="2 3" key="1">
    <citation type="submission" date="2018-06" db="EMBL/GenBank/DDBJ databases">
        <authorList>
            <consortium name="Pathogen Informatics"/>
            <person name="Doyle S."/>
        </authorList>
    </citation>
    <scope>NUCLEOTIDE SEQUENCE [LARGE SCALE GENOMIC DNA]</scope>
    <source>
        <strain evidence="2 3">NCTC9637</strain>
    </source>
</reference>
<proteinExistence type="predicted"/>
<sequence>MFFVGRKDSQIKLRGYRIELGEIERTLARHPHVDAAVVACIERAPLHKALAAFIITSEPPSLFEQLKNELRQQLPDYMVPTLWQRVADFPNTDNGKIDRKRLAENFVADSSLVSPQTQALSDTEQMLLALWMRYLPIKNGRS</sequence>
<accession>A0A377W178</accession>
<evidence type="ECO:0000313" key="2">
    <source>
        <dbReference type="EMBL" id="STT47717.1"/>
    </source>
</evidence>
<dbReference type="AlphaFoldDB" id="A0A377W178"/>
<evidence type="ECO:0000259" key="1">
    <source>
        <dbReference type="Pfam" id="PF13193"/>
    </source>
</evidence>
<dbReference type="InterPro" id="IPR025110">
    <property type="entry name" value="AMP-bd_C"/>
</dbReference>
<dbReference type="Pfam" id="PF13193">
    <property type="entry name" value="AMP-binding_C"/>
    <property type="match status" value="1"/>
</dbReference>
<dbReference type="Proteomes" id="UP000255099">
    <property type="component" value="Unassembled WGS sequence"/>
</dbReference>
<organism evidence="2 3">
    <name type="scientific">Klebsiella pneumoniae</name>
    <dbReference type="NCBI Taxonomy" id="573"/>
    <lineage>
        <taxon>Bacteria</taxon>
        <taxon>Pseudomonadati</taxon>
        <taxon>Pseudomonadota</taxon>
        <taxon>Gammaproteobacteria</taxon>
        <taxon>Enterobacterales</taxon>
        <taxon>Enterobacteriaceae</taxon>
        <taxon>Klebsiella/Raoultella group</taxon>
        <taxon>Klebsiella</taxon>
        <taxon>Klebsiella pneumoniae complex</taxon>
    </lineage>
</organism>
<dbReference type="Gene3D" id="3.30.300.30">
    <property type="match status" value="1"/>
</dbReference>
<dbReference type="PANTHER" id="PTHR45527:SF1">
    <property type="entry name" value="FATTY ACID SYNTHASE"/>
    <property type="match status" value="1"/>
</dbReference>
<protein>
    <submittedName>
        <fullName evidence="2">Iron aquisition yersiniabactin synthesis enzyme (Irp2)</fullName>
    </submittedName>
</protein>
<dbReference type="EMBL" id="UGLB01000003">
    <property type="protein sequence ID" value="STT47717.1"/>
    <property type="molecule type" value="Genomic_DNA"/>
</dbReference>
<dbReference type="GO" id="GO:0043041">
    <property type="term" value="P:amino acid activation for nonribosomal peptide biosynthetic process"/>
    <property type="evidence" value="ECO:0007669"/>
    <property type="project" value="TreeGrafter"/>
</dbReference>
<name>A0A377W178_KLEPN</name>
<dbReference type="GO" id="GO:0031177">
    <property type="term" value="F:phosphopantetheine binding"/>
    <property type="evidence" value="ECO:0007669"/>
    <property type="project" value="TreeGrafter"/>
</dbReference>
<evidence type="ECO:0000313" key="3">
    <source>
        <dbReference type="Proteomes" id="UP000255099"/>
    </source>
</evidence>
<dbReference type="SUPFAM" id="SSF56801">
    <property type="entry name" value="Acetyl-CoA synthetase-like"/>
    <property type="match status" value="1"/>
</dbReference>
<dbReference type="PANTHER" id="PTHR45527">
    <property type="entry name" value="NONRIBOSOMAL PEPTIDE SYNTHETASE"/>
    <property type="match status" value="1"/>
</dbReference>
<gene>
    <name evidence="2" type="primary">dhbF</name>
    <name evidence="2" type="ORF">NCTC9637_02642</name>
</gene>
<dbReference type="GO" id="GO:0005737">
    <property type="term" value="C:cytoplasm"/>
    <property type="evidence" value="ECO:0007669"/>
    <property type="project" value="TreeGrafter"/>
</dbReference>
<dbReference type="InterPro" id="IPR045851">
    <property type="entry name" value="AMP-bd_C_sf"/>
</dbReference>
<dbReference type="GO" id="GO:0044550">
    <property type="term" value="P:secondary metabolite biosynthetic process"/>
    <property type="evidence" value="ECO:0007669"/>
    <property type="project" value="TreeGrafter"/>
</dbReference>
<feature type="domain" description="AMP-binding enzyme C-terminal" evidence="1">
    <location>
        <begin position="22"/>
        <end position="96"/>
    </location>
</feature>